<feature type="region of interest" description="Disordered" evidence="1">
    <location>
        <begin position="310"/>
        <end position="330"/>
    </location>
</feature>
<proteinExistence type="predicted"/>
<protein>
    <submittedName>
        <fullName evidence="2">Uncharacterized protein</fullName>
    </submittedName>
</protein>
<reference evidence="2" key="1">
    <citation type="submission" date="2019-08" db="EMBL/GenBank/DDBJ databases">
        <authorList>
            <person name="Kucharzyk K."/>
            <person name="Murdoch R.W."/>
            <person name="Higgins S."/>
            <person name="Loffler F."/>
        </authorList>
    </citation>
    <scope>NUCLEOTIDE SEQUENCE</scope>
</reference>
<dbReference type="AlphaFoldDB" id="A0A645BTQ6"/>
<dbReference type="EMBL" id="VSSQ01022441">
    <property type="protein sequence ID" value="MPM68756.1"/>
    <property type="molecule type" value="Genomic_DNA"/>
</dbReference>
<accession>A0A645BTQ6</accession>
<sequence length="330" mass="35715">MFSTPVFEVDDSGHPYWICSKIEKTIGLFGGTDINGAVLMDAVTGECTYYKDVPTWVDRVYSADLIVEQYDYHGTLGHGFFNSLFGQKDVTVTTDGYNYIAMNDDVYMYTGVTSVGSDQSNVGFLLSNQRTKETKYYMCSGATEYSAMDSAEGVVQHLSYTATFPLLLNISGEPTYFIALKDASDLVKMYAMVNVRQYQIVATATTVAECQKAYLILLAQNHITTEIEIPQTSVTGVIAEIRSAVLDGNSYYFIRLEGSDTFYSLSASTNNTVVILNLGDTVTIEHAFATEEPASILEGYSVTLDGTAASASPIATPTPSPAASESPGGA</sequence>
<organism evidence="2">
    <name type="scientific">bioreactor metagenome</name>
    <dbReference type="NCBI Taxonomy" id="1076179"/>
    <lineage>
        <taxon>unclassified sequences</taxon>
        <taxon>metagenomes</taxon>
        <taxon>ecological metagenomes</taxon>
    </lineage>
</organism>
<evidence type="ECO:0000313" key="2">
    <source>
        <dbReference type="EMBL" id="MPM68756.1"/>
    </source>
</evidence>
<name>A0A645BTQ6_9ZZZZ</name>
<gene>
    <name evidence="2" type="ORF">SDC9_115690</name>
</gene>
<evidence type="ECO:0000256" key="1">
    <source>
        <dbReference type="SAM" id="MobiDB-lite"/>
    </source>
</evidence>
<comment type="caution">
    <text evidence="2">The sequence shown here is derived from an EMBL/GenBank/DDBJ whole genome shotgun (WGS) entry which is preliminary data.</text>
</comment>